<dbReference type="SUPFAM" id="SSF51445">
    <property type="entry name" value="(Trans)glycosidases"/>
    <property type="match status" value="1"/>
</dbReference>
<dbReference type="Gene3D" id="2.60.40.1760">
    <property type="entry name" value="glycosyl hydrolase (family 31)"/>
    <property type="match status" value="1"/>
</dbReference>
<sequence>KDSVTLSWSSGRHQARVWHFPFRLEILCENKVIVTFNAKGKLWFEALQDPPSSVGADLCLHGFRNVYGLPEHSDDLQLRDTRDGEPYRLYNLDVFAYDLHSHLGLYGSVPLLVAHKPDRTLGVFWLNASETFVNVHSQTGFKTKKNGRKVRPRTDVRWMSESGVIDCTVLLGPNPQQLFRQFAQLTGFQALPPLFALGYHQSRWNYDDEADVEAVDAGFDHHGIPYDVIWLDIEHTDGKRYFTWDPVCFPEPTRLQRRLEQKKRKLVVINDPHIKVDPDWSLYCEARDGGHFVKDREGQIYRGTCWPGDSSYLDFSSPETRSWYSRCFSLDKYKGSTSSLHVWNDMNEPSVFNGPEQTMPKDAVHSGGWEHRDLHNLYGFYQHKATVEGLITRSGGSERPFVLSRSFFAGSQKFGAIWTGDNVASWEYLKISLPMLLSLSLAGIAFCGADVGGFFQDPEPELLVRWYQAAALQPFFRGHSAKMMKRREPWLFGEEVTAAIRTAIQQRYCLLLYWYTLFHQAHTAGLPPLRPLWVEFPGEHNTFTVDHQYMIGGALLVCPVTEPGVQEVEVLLPGSGEIWYNVHSAAAYRGGRTLSLPVTLNTVPVFQRGGSVICRSEGHFSCTADLHLVSLQGVAAGELYLDDFHSFRYRDAKSFCLRRFDMRSGWLAAGGEGMFDCDTVVQSVTVLGVKTKPSAVTVHVPGEELQHYHNFSLKLRVTTDWEIRIS</sequence>
<reference evidence="8" key="3">
    <citation type="submission" date="2025-09" db="UniProtKB">
        <authorList>
            <consortium name="Ensembl"/>
        </authorList>
    </citation>
    <scope>IDENTIFICATION</scope>
</reference>
<evidence type="ECO:0000256" key="2">
    <source>
        <dbReference type="ARBA" id="ARBA00022801"/>
    </source>
</evidence>
<dbReference type="AlphaFoldDB" id="A0A3P8SA70"/>
<dbReference type="Proteomes" id="UP000265080">
    <property type="component" value="Chromosome 18"/>
</dbReference>
<dbReference type="Gene3D" id="2.60.40.1180">
    <property type="entry name" value="Golgi alpha-mannosidase II"/>
    <property type="match status" value="2"/>
</dbReference>
<dbReference type="FunFam" id="3.20.20.80:FF:000046">
    <property type="entry name" value="Glucosidase alpha, neutral C"/>
    <property type="match status" value="1"/>
</dbReference>
<evidence type="ECO:0000256" key="3">
    <source>
        <dbReference type="ARBA" id="ARBA00023295"/>
    </source>
</evidence>
<feature type="domain" description="Glycoside hydrolase family 31 TIM barrel" evidence="5">
    <location>
        <begin position="190"/>
        <end position="517"/>
    </location>
</feature>
<dbReference type="Pfam" id="PF21365">
    <property type="entry name" value="Glyco_hydro_31_3rd"/>
    <property type="match status" value="1"/>
</dbReference>
<dbReference type="FunFam" id="3.20.20.80:FF:000039">
    <property type="entry name" value="Glucosidase, alpha neutral C"/>
    <property type="match status" value="1"/>
</dbReference>
<dbReference type="CDD" id="cd14752">
    <property type="entry name" value="GH31_N"/>
    <property type="match status" value="1"/>
</dbReference>
<feature type="domain" description="Glycosyl hydrolase family 31 C-terminal" evidence="7">
    <location>
        <begin position="525"/>
        <end position="613"/>
    </location>
</feature>
<feature type="domain" description="Glycoside hydrolase family 31 N-terminal" evidence="6">
    <location>
        <begin position="5"/>
        <end position="133"/>
    </location>
</feature>
<dbReference type="Pfam" id="PF13802">
    <property type="entry name" value="Gal_mutarotas_2"/>
    <property type="match status" value="1"/>
</dbReference>
<reference evidence="8 9" key="1">
    <citation type="submission" date="2018-03" db="EMBL/GenBank/DDBJ databases">
        <title>Finding Nemo's genes: A chromosome-scale reference assembly of the genome of the orange clownfish Amphiprion percula.</title>
        <authorList>
            <person name="Lehmann R."/>
        </authorList>
    </citation>
    <scope>NUCLEOTIDE SEQUENCE</scope>
</reference>
<dbReference type="SUPFAM" id="SSF51011">
    <property type="entry name" value="Glycosyl hydrolase domain"/>
    <property type="match status" value="1"/>
</dbReference>
<evidence type="ECO:0000256" key="1">
    <source>
        <dbReference type="ARBA" id="ARBA00007806"/>
    </source>
</evidence>
<dbReference type="InterPro" id="IPR013780">
    <property type="entry name" value="Glyco_hydro_b"/>
</dbReference>
<evidence type="ECO:0000313" key="8">
    <source>
        <dbReference type="Ensembl" id="ENSAPEP00000008975.1"/>
    </source>
</evidence>
<evidence type="ECO:0000259" key="7">
    <source>
        <dbReference type="Pfam" id="PF21365"/>
    </source>
</evidence>
<dbReference type="OMA" id="MHNVYGH"/>
<dbReference type="CDD" id="cd06603">
    <property type="entry name" value="GH31_GANC_GANAB_alpha"/>
    <property type="match status" value="1"/>
</dbReference>
<keyword evidence="3 4" id="KW-0326">Glycosidase</keyword>
<dbReference type="GO" id="GO:0030246">
    <property type="term" value="F:carbohydrate binding"/>
    <property type="evidence" value="ECO:0007669"/>
    <property type="project" value="InterPro"/>
</dbReference>
<accession>A0A3P8SA70</accession>
<dbReference type="SUPFAM" id="SSF74650">
    <property type="entry name" value="Galactose mutarotase-like"/>
    <property type="match status" value="1"/>
</dbReference>
<dbReference type="InterPro" id="IPR011013">
    <property type="entry name" value="Gal_mutarotase_sf_dom"/>
</dbReference>
<proteinExistence type="inferred from homology"/>
<keyword evidence="2 4" id="KW-0378">Hydrolase</keyword>
<dbReference type="PANTHER" id="PTHR22762:SF60">
    <property type="entry name" value="NEUTRAL ALPHA-GLUCOSIDASE C"/>
    <property type="match status" value="1"/>
</dbReference>
<comment type="similarity">
    <text evidence="1 4">Belongs to the glycosyl hydrolase 31 family.</text>
</comment>
<name>A0A3P8SA70_AMPPE</name>
<dbReference type="Gene3D" id="3.20.20.80">
    <property type="entry name" value="Glycosidases"/>
    <property type="match status" value="1"/>
</dbReference>
<dbReference type="STRING" id="161767.ENSAPEP00000008975"/>
<dbReference type="InterPro" id="IPR025887">
    <property type="entry name" value="Glyco_hydro_31_N_dom"/>
</dbReference>
<dbReference type="InterPro" id="IPR017853">
    <property type="entry name" value="GH"/>
</dbReference>
<dbReference type="GO" id="GO:0006491">
    <property type="term" value="P:N-glycan processing"/>
    <property type="evidence" value="ECO:0007669"/>
    <property type="project" value="TreeGrafter"/>
</dbReference>
<dbReference type="Ensembl" id="ENSAPET00000009224.1">
    <property type="protein sequence ID" value="ENSAPEP00000008975.1"/>
    <property type="gene ID" value="ENSAPEG00000006334.1"/>
</dbReference>
<evidence type="ECO:0000256" key="4">
    <source>
        <dbReference type="RuleBase" id="RU361185"/>
    </source>
</evidence>
<dbReference type="GO" id="GO:0004558">
    <property type="term" value="F:alpha-1,4-glucosidase activity"/>
    <property type="evidence" value="ECO:0007669"/>
    <property type="project" value="TreeGrafter"/>
</dbReference>
<dbReference type="InterPro" id="IPR000322">
    <property type="entry name" value="Glyco_hydro_31_TIM"/>
</dbReference>
<evidence type="ECO:0000313" key="9">
    <source>
        <dbReference type="Proteomes" id="UP000265080"/>
    </source>
</evidence>
<dbReference type="GeneTree" id="ENSGT00940000159230"/>
<dbReference type="InterPro" id="IPR048395">
    <property type="entry name" value="Glyco_hydro_31_C"/>
</dbReference>
<keyword evidence="9" id="KW-1185">Reference proteome</keyword>
<organism evidence="8 9">
    <name type="scientific">Amphiprion percula</name>
    <name type="common">Orange clownfish</name>
    <name type="synonym">Lutjanus percula</name>
    <dbReference type="NCBI Taxonomy" id="161767"/>
    <lineage>
        <taxon>Eukaryota</taxon>
        <taxon>Metazoa</taxon>
        <taxon>Chordata</taxon>
        <taxon>Craniata</taxon>
        <taxon>Vertebrata</taxon>
        <taxon>Euteleostomi</taxon>
        <taxon>Actinopterygii</taxon>
        <taxon>Neopterygii</taxon>
        <taxon>Teleostei</taxon>
        <taxon>Neoteleostei</taxon>
        <taxon>Acanthomorphata</taxon>
        <taxon>Ovalentaria</taxon>
        <taxon>Pomacentridae</taxon>
        <taxon>Amphiprion</taxon>
    </lineage>
</organism>
<dbReference type="FunFam" id="2.60.40.1180:FF:000023">
    <property type="entry name" value="neutral alpha-glucosidase AB isoform X2"/>
    <property type="match status" value="1"/>
</dbReference>
<protein>
    <submittedName>
        <fullName evidence="8">Glucosidase alpha, neutral C</fullName>
    </submittedName>
</protein>
<dbReference type="Pfam" id="PF01055">
    <property type="entry name" value="Glyco_hydro_31_2nd"/>
    <property type="match status" value="1"/>
</dbReference>
<dbReference type="GO" id="GO:0005975">
    <property type="term" value="P:carbohydrate metabolic process"/>
    <property type="evidence" value="ECO:0007669"/>
    <property type="project" value="InterPro"/>
</dbReference>
<reference evidence="8" key="2">
    <citation type="submission" date="2025-08" db="UniProtKB">
        <authorList>
            <consortium name="Ensembl"/>
        </authorList>
    </citation>
    <scope>IDENTIFICATION</scope>
</reference>
<evidence type="ECO:0000259" key="6">
    <source>
        <dbReference type="Pfam" id="PF13802"/>
    </source>
</evidence>
<dbReference type="PANTHER" id="PTHR22762">
    <property type="entry name" value="ALPHA-GLUCOSIDASE"/>
    <property type="match status" value="1"/>
</dbReference>
<evidence type="ECO:0000259" key="5">
    <source>
        <dbReference type="Pfam" id="PF01055"/>
    </source>
</evidence>